<dbReference type="RefSeq" id="WP_382377203.1">
    <property type="nucleotide sequence ID" value="NZ_JBHRZI010000026.1"/>
</dbReference>
<gene>
    <name evidence="2" type="ORF">ACFOWZ_29695</name>
</gene>
<dbReference type="Pfam" id="PF01636">
    <property type="entry name" value="APH"/>
    <property type="match status" value="1"/>
</dbReference>
<keyword evidence="3" id="KW-1185">Reference proteome</keyword>
<dbReference type="Proteomes" id="UP001595690">
    <property type="component" value="Unassembled WGS sequence"/>
</dbReference>
<name>A0ABV8C0Z9_9PSEU</name>
<evidence type="ECO:0000259" key="1">
    <source>
        <dbReference type="Pfam" id="PF01636"/>
    </source>
</evidence>
<evidence type="ECO:0000313" key="3">
    <source>
        <dbReference type="Proteomes" id="UP001595690"/>
    </source>
</evidence>
<reference evidence="3" key="1">
    <citation type="journal article" date="2019" name="Int. J. Syst. Evol. Microbiol.">
        <title>The Global Catalogue of Microorganisms (GCM) 10K type strain sequencing project: providing services to taxonomists for standard genome sequencing and annotation.</title>
        <authorList>
            <consortium name="The Broad Institute Genomics Platform"/>
            <consortium name="The Broad Institute Genome Sequencing Center for Infectious Disease"/>
            <person name="Wu L."/>
            <person name="Ma J."/>
        </authorList>
    </citation>
    <scope>NUCLEOTIDE SEQUENCE [LARGE SCALE GENOMIC DNA]</scope>
    <source>
        <strain evidence="3">CGMCC 4.7405</strain>
    </source>
</reference>
<protein>
    <submittedName>
        <fullName evidence="2">Phosphotransferase</fullName>
    </submittedName>
</protein>
<feature type="domain" description="Aminoglycoside phosphotransferase" evidence="1">
    <location>
        <begin position="100"/>
        <end position="242"/>
    </location>
</feature>
<dbReference type="EMBL" id="JBHRZI010000026">
    <property type="protein sequence ID" value="MFC3895670.1"/>
    <property type="molecule type" value="Genomic_DNA"/>
</dbReference>
<accession>A0ABV8C0Z9</accession>
<dbReference type="Gene3D" id="1.10.510.10">
    <property type="entry name" value="Transferase(Phosphotransferase) domain 1"/>
    <property type="match status" value="1"/>
</dbReference>
<evidence type="ECO:0000313" key="2">
    <source>
        <dbReference type="EMBL" id="MFC3895670.1"/>
    </source>
</evidence>
<dbReference type="SUPFAM" id="SSF56112">
    <property type="entry name" value="Protein kinase-like (PK-like)"/>
    <property type="match status" value="1"/>
</dbReference>
<sequence length="305" mass="33301">MEDRPAGLSENDLRSGLAEFGITGSLTYAPVGFGDYHWTVADRWFTSVADLTNKSHCGTDPLAGLRRAMDTASALRLPFVVAPLRTDGGETVVPLNDRYALSVFPLLEGRSGGFADRFGDEERDEVLTLLAELHSCAPPGGAPIAPVDPDGRAELEELLTTPGEWVGGPFSAGAREVFVANIDRIRDLLSEFDRLAAQVSPRLVVTHGEPHPGNLVRTQDGYRLVDWDTVGLASPERDLALLDGDLTRYTELTGHEPVAAGLALYRLRWSLNDIGQYAVWLKGPHDRTPDTEVAWRGFRETLATR</sequence>
<organism evidence="2 3">
    <name type="scientific">Lentzea rhizosphaerae</name>
    <dbReference type="NCBI Taxonomy" id="2041025"/>
    <lineage>
        <taxon>Bacteria</taxon>
        <taxon>Bacillati</taxon>
        <taxon>Actinomycetota</taxon>
        <taxon>Actinomycetes</taxon>
        <taxon>Pseudonocardiales</taxon>
        <taxon>Pseudonocardiaceae</taxon>
        <taxon>Lentzea</taxon>
    </lineage>
</organism>
<comment type="caution">
    <text evidence="2">The sequence shown here is derived from an EMBL/GenBank/DDBJ whole genome shotgun (WGS) entry which is preliminary data.</text>
</comment>
<dbReference type="InterPro" id="IPR011009">
    <property type="entry name" value="Kinase-like_dom_sf"/>
</dbReference>
<dbReference type="InterPro" id="IPR002575">
    <property type="entry name" value="Aminoglycoside_PTrfase"/>
</dbReference>
<proteinExistence type="predicted"/>
<dbReference type="Gene3D" id="1.20.58.840">
    <property type="match status" value="1"/>
</dbReference>